<dbReference type="InterPro" id="IPR035919">
    <property type="entry name" value="EAL_sf"/>
</dbReference>
<dbReference type="SMART" id="SM00267">
    <property type="entry name" value="GGDEF"/>
    <property type="match status" value="1"/>
</dbReference>
<reference evidence="4 5" key="1">
    <citation type="submission" date="2023-11" db="EMBL/GenBank/DDBJ databases">
        <title>Arctic aerobic anoxygenic photoheterotroph Sediminicoccus rosea KRV36 adapts its photosynthesis to long days of polar summer.</title>
        <authorList>
            <person name="Tomasch J."/>
            <person name="Kopejtka K."/>
            <person name="Bily T."/>
            <person name="Gardiner A.T."/>
            <person name="Gardian Z."/>
            <person name="Shivaramu S."/>
            <person name="Koblizek M."/>
            <person name="Engelhardt F."/>
            <person name="Kaftan D."/>
        </authorList>
    </citation>
    <scope>NUCLEOTIDE SEQUENCE [LARGE SCALE GENOMIC DNA]</scope>
    <source>
        <strain evidence="4 5">R-30</strain>
    </source>
</reference>
<keyword evidence="1" id="KW-1133">Transmembrane helix</keyword>
<feature type="domain" description="EAL" evidence="2">
    <location>
        <begin position="386"/>
        <end position="636"/>
    </location>
</feature>
<evidence type="ECO:0000259" key="3">
    <source>
        <dbReference type="PROSITE" id="PS50887"/>
    </source>
</evidence>
<evidence type="ECO:0000259" key="2">
    <source>
        <dbReference type="PROSITE" id="PS50883"/>
    </source>
</evidence>
<evidence type="ECO:0000256" key="1">
    <source>
        <dbReference type="SAM" id="Phobius"/>
    </source>
</evidence>
<feature type="transmembrane region" description="Helical" evidence="1">
    <location>
        <begin position="12"/>
        <end position="32"/>
    </location>
</feature>
<name>A0ABZ0PMU0_9PROT</name>
<dbReference type="SUPFAM" id="SSF55073">
    <property type="entry name" value="Nucleotide cyclase"/>
    <property type="match status" value="1"/>
</dbReference>
<dbReference type="NCBIfam" id="TIGR00254">
    <property type="entry name" value="GGDEF"/>
    <property type="match status" value="1"/>
</dbReference>
<dbReference type="PROSITE" id="PS50883">
    <property type="entry name" value="EAL"/>
    <property type="match status" value="1"/>
</dbReference>
<evidence type="ECO:0000313" key="4">
    <source>
        <dbReference type="EMBL" id="WPB86782.1"/>
    </source>
</evidence>
<organism evidence="4 5">
    <name type="scientific">Sediminicoccus rosea</name>
    <dbReference type="NCBI Taxonomy" id="1225128"/>
    <lineage>
        <taxon>Bacteria</taxon>
        <taxon>Pseudomonadati</taxon>
        <taxon>Pseudomonadota</taxon>
        <taxon>Alphaproteobacteria</taxon>
        <taxon>Acetobacterales</taxon>
        <taxon>Roseomonadaceae</taxon>
        <taxon>Sediminicoccus</taxon>
    </lineage>
</organism>
<dbReference type="Gene3D" id="3.20.20.450">
    <property type="entry name" value="EAL domain"/>
    <property type="match status" value="1"/>
</dbReference>
<dbReference type="Pfam" id="PF00563">
    <property type="entry name" value="EAL"/>
    <property type="match status" value="1"/>
</dbReference>
<keyword evidence="1" id="KW-0472">Membrane</keyword>
<dbReference type="InterPro" id="IPR029787">
    <property type="entry name" value="Nucleotide_cyclase"/>
</dbReference>
<sequence>MARAGRSALDARVAVAGALCLVAGELVGSYLVSQGMLHREVLRARDAATAQTELLTAMAAPALRFNRGATLDAALLPIAARNPALMAARFERSDGFVVHEWARSDFPARADWWRGEAVPDEPRIAVISRTAIGADGALVGRVSIAWDQRPVFAEASTQFWTVGTISVGVSLALGALGMQLLRRRLRRFRLAEEATRDLAMRDPLTGIRNRRGLTEALESEEFAEAWSSGAPIMLALADLDGFKPVNDTYGHAAGDELLKQIAHRLDCEVARQGIAARLGGDEFALMLLLDPADPEGAAEDAARRLMGVVRVPFTLNPDGTAAGGGTVQVRVGLSLGVALAPGDAADAEELMRRADSALYRAKAEGRGRFRRFTPEMDPRLGKRRGAMRLEAELREALAQDALTCHYQPIRLLASGGLLGFEALARWPHATRGFVSPTEFIPIAEAAGLIVPLTHHLLRMACRDAAAWPQPATLSFNLSPLHLTESDLPRQVAQVLEETGLPPGRLQLELTEGALLGDLRQGHAMLSELKAMGVRLALDDFGTGHSGLRELQALPFDVIKVDAGFVRAMASDAGARKIVAAIIGLGESLGLPVVAEGIEEELDVEFLTRLGCDMGQGWLLGRPVPAGQVAALMQGAARAAGRLDAA</sequence>
<dbReference type="Gene3D" id="3.30.70.270">
    <property type="match status" value="1"/>
</dbReference>
<keyword evidence="1" id="KW-0812">Transmembrane</keyword>
<dbReference type="RefSeq" id="WP_318650749.1">
    <property type="nucleotide sequence ID" value="NZ_CP137852.1"/>
</dbReference>
<dbReference type="CDD" id="cd01949">
    <property type="entry name" value="GGDEF"/>
    <property type="match status" value="1"/>
</dbReference>
<gene>
    <name evidence="4" type="ORF">R9Z33_07860</name>
</gene>
<dbReference type="CDD" id="cd01948">
    <property type="entry name" value="EAL"/>
    <property type="match status" value="1"/>
</dbReference>
<dbReference type="InterPro" id="IPR052155">
    <property type="entry name" value="Biofilm_reg_signaling"/>
</dbReference>
<dbReference type="InterPro" id="IPR001633">
    <property type="entry name" value="EAL_dom"/>
</dbReference>
<dbReference type="InterPro" id="IPR043128">
    <property type="entry name" value="Rev_trsase/Diguanyl_cyclase"/>
</dbReference>
<dbReference type="EMBL" id="CP137852">
    <property type="protein sequence ID" value="WPB86782.1"/>
    <property type="molecule type" value="Genomic_DNA"/>
</dbReference>
<proteinExistence type="predicted"/>
<dbReference type="SUPFAM" id="SSF141868">
    <property type="entry name" value="EAL domain-like"/>
    <property type="match status" value="1"/>
</dbReference>
<protein>
    <submittedName>
        <fullName evidence="4">EAL domain-containing protein</fullName>
    </submittedName>
</protein>
<feature type="domain" description="GGDEF" evidence="3">
    <location>
        <begin position="230"/>
        <end position="374"/>
    </location>
</feature>
<dbReference type="PANTHER" id="PTHR44757:SF2">
    <property type="entry name" value="BIOFILM ARCHITECTURE MAINTENANCE PROTEIN MBAA"/>
    <property type="match status" value="1"/>
</dbReference>
<dbReference type="SMART" id="SM00052">
    <property type="entry name" value="EAL"/>
    <property type="match status" value="1"/>
</dbReference>
<dbReference type="PANTHER" id="PTHR44757">
    <property type="entry name" value="DIGUANYLATE CYCLASE DGCP"/>
    <property type="match status" value="1"/>
</dbReference>
<dbReference type="Pfam" id="PF00990">
    <property type="entry name" value="GGDEF"/>
    <property type="match status" value="1"/>
</dbReference>
<dbReference type="InterPro" id="IPR000160">
    <property type="entry name" value="GGDEF_dom"/>
</dbReference>
<feature type="transmembrane region" description="Helical" evidence="1">
    <location>
        <begin position="159"/>
        <end position="181"/>
    </location>
</feature>
<keyword evidence="5" id="KW-1185">Reference proteome</keyword>
<dbReference type="Proteomes" id="UP001305521">
    <property type="component" value="Chromosome"/>
</dbReference>
<dbReference type="PROSITE" id="PS50887">
    <property type="entry name" value="GGDEF"/>
    <property type="match status" value="1"/>
</dbReference>
<evidence type="ECO:0000313" key="5">
    <source>
        <dbReference type="Proteomes" id="UP001305521"/>
    </source>
</evidence>
<accession>A0ABZ0PMU0</accession>